<gene>
    <name evidence="2" type="ORF">Rain11_2684</name>
</gene>
<keyword evidence="3" id="KW-1185">Reference proteome</keyword>
<feature type="domain" description="Tc1-like transposase DDE" evidence="1">
    <location>
        <begin position="7"/>
        <end position="118"/>
    </location>
</feature>
<dbReference type="SUPFAM" id="SSF53098">
    <property type="entry name" value="Ribonuclease H-like"/>
    <property type="match status" value="1"/>
</dbReference>
<comment type="caution">
    <text evidence="2">The sequence shown here is derived from an EMBL/GenBank/DDBJ whole genome shotgun (WGS) entry which is preliminary data.</text>
</comment>
<name>A0A2N3HVS5_9BACT</name>
<organism evidence="2 3">
    <name type="scientific">Raineya orbicola</name>
    <dbReference type="NCBI Taxonomy" id="2016530"/>
    <lineage>
        <taxon>Bacteria</taxon>
        <taxon>Pseudomonadati</taxon>
        <taxon>Bacteroidota</taxon>
        <taxon>Cytophagia</taxon>
        <taxon>Cytophagales</taxon>
        <taxon>Raineyaceae</taxon>
        <taxon>Raineya</taxon>
    </lineage>
</organism>
<evidence type="ECO:0000313" key="2">
    <source>
        <dbReference type="EMBL" id="PKQ62152.1"/>
    </source>
</evidence>
<evidence type="ECO:0000313" key="3">
    <source>
        <dbReference type="Proteomes" id="UP000233387"/>
    </source>
</evidence>
<reference evidence="2 3" key="1">
    <citation type="submission" date="2017-06" db="EMBL/GenBank/DDBJ databases">
        <title>Raineya orbicola gen. nov., sp. nov. a slightly thermophilic bacterium of the phylum Bacteroidetes and the description of Raineyaceae fam. nov.</title>
        <authorList>
            <person name="Albuquerque L."/>
            <person name="Polonia A.R.M."/>
            <person name="Barroso C."/>
            <person name="Froufe H.J.C."/>
            <person name="Lage O."/>
            <person name="Lobo-Da-Cunha A."/>
            <person name="Egas C."/>
            <person name="Da Costa M.S."/>
        </authorList>
    </citation>
    <scope>NUCLEOTIDE SEQUENCE [LARGE SCALE GENOMIC DNA]</scope>
    <source>
        <strain evidence="2 3">SPSPC-11</strain>
    </source>
</reference>
<dbReference type="GO" id="GO:0003676">
    <property type="term" value="F:nucleic acid binding"/>
    <property type="evidence" value="ECO:0007669"/>
    <property type="project" value="InterPro"/>
</dbReference>
<dbReference type="InterPro" id="IPR012337">
    <property type="entry name" value="RNaseH-like_sf"/>
</dbReference>
<evidence type="ECO:0000259" key="1">
    <source>
        <dbReference type="Pfam" id="PF13358"/>
    </source>
</evidence>
<proteinExistence type="predicted"/>
<accession>A0A2N3HVS5</accession>
<dbReference type="Pfam" id="PF13358">
    <property type="entry name" value="DDE_3"/>
    <property type="match status" value="1"/>
</dbReference>
<sequence length="147" mass="16956">MLREGCRYQHLSAISAISPAGDLVYQIQESSFKGKDVVDFLKKLLDTLKQKLLIIWDGARIHSSKEVKDFLRKDKNETIYLTKIPPYSPELNADEQVWKTLKCDMLQNVVCKNLTQLKTKLQNAFQVLQQATKKIANFFKHLKVGFV</sequence>
<dbReference type="Proteomes" id="UP000233387">
    <property type="component" value="Unassembled WGS sequence"/>
</dbReference>
<dbReference type="InterPro" id="IPR038717">
    <property type="entry name" value="Tc1-like_DDE_dom"/>
</dbReference>
<dbReference type="InterPro" id="IPR036397">
    <property type="entry name" value="RNaseH_sf"/>
</dbReference>
<dbReference type="EMBL" id="NKXO01000100">
    <property type="protein sequence ID" value="PKQ62152.1"/>
    <property type="molecule type" value="Genomic_DNA"/>
</dbReference>
<dbReference type="PANTHER" id="PTHR46564:SF1">
    <property type="entry name" value="TRANSPOSASE"/>
    <property type="match status" value="1"/>
</dbReference>
<dbReference type="Gene3D" id="3.30.420.10">
    <property type="entry name" value="Ribonuclease H-like superfamily/Ribonuclease H"/>
    <property type="match status" value="1"/>
</dbReference>
<dbReference type="AlphaFoldDB" id="A0A2N3HVS5"/>
<dbReference type="PANTHER" id="PTHR46564">
    <property type="entry name" value="TRANSPOSASE"/>
    <property type="match status" value="1"/>
</dbReference>
<protein>
    <submittedName>
        <fullName evidence="2">Transposase</fullName>
    </submittedName>
</protein>